<protein>
    <submittedName>
        <fullName evidence="2">Coiled-coil domain-containing protein 28B</fullName>
    </submittedName>
</protein>
<evidence type="ECO:0000313" key="1">
    <source>
        <dbReference type="Proteomes" id="UP000095280"/>
    </source>
</evidence>
<name>A0A1I8HQ46_9PLAT</name>
<dbReference type="AlphaFoldDB" id="A0A1I8HQ46"/>
<dbReference type="STRING" id="282301.A0A1I8HQ46"/>
<organism evidence="1 2">
    <name type="scientific">Macrostomum lignano</name>
    <dbReference type="NCBI Taxonomy" id="282301"/>
    <lineage>
        <taxon>Eukaryota</taxon>
        <taxon>Metazoa</taxon>
        <taxon>Spiralia</taxon>
        <taxon>Lophotrochozoa</taxon>
        <taxon>Platyhelminthes</taxon>
        <taxon>Rhabditophora</taxon>
        <taxon>Macrostomorpha</taxon>
        <taxon>Macrostomida</taxon>
        <taxon>Macrostomidae</taxon>
        <taxon>Macrostomum</taxon>
    </lineage>
</organism>
<dbReference type="Proteomes" id="UP000095280">
    <property type="component" value="Unplaced"/>
</dbReference>
<dbReference type="PANTHER" id="PTHR13400:SF4">
    <property type="entry name" value="COILED-COIL DOMAIN-CONTAINING PROTEIN 28A-LIKE PROTEIN"/>
    <property type="match status" value="1"/>
</dbReference>
<dbReference type="WBParaSite" id="maker-uti_cns_0007434-snap-gene-0.7-mRNA-1">
    <property type="protein sequence ID" value="maker-uti_cns_0007434-snap-gene-0.7-mRNA-1"/>
    <property type="gene ID" value="maker-uti_cns_0007434-snap-gene-0.7"/>
</dbReference>
<accession>A0A1I8HQ46</accession>
<proteinExistence type="predicted"/>
<keyword evidence="1" id="KW-1185">Reference proteome</keyword>
<reference evidence="2" key="1">
    <citation type="submission" date="2016-11" db="UniProtKB">
        <authorList>
            <consortium name="WormBaseParasite"/>
        </authorList>
    </citation>
    <scope>IDENTIFICATION</scope>
</reference>
<dbReference type="OrthoDB" id="9977011at2759"/>
<dbReference type="PANTHER" id="PTHR13400">
    <property type="entry name" value="CHEMOKINE C-C MOTIF RECEPTOR 1"/>
    <property type="match status" value="1"/>
</dbReference>
<sequence>MSDSVTGSGCQRPCREHVFITDLENVRQMEVSLIRLLNDFNEGRLRAFDVGNSFESLDAAREMQEGLSERHFEMDGRLEQLDKDAPHQDRVPSLQSKEGQSLMKEETGDVMRKLRDLSFKIQSLHKARPPGGASGKN</sequence>
<dbReference type="Pfam" id="PF13270">
    <property type="entry name" value="CCDC28"/>
    <property type="match status" value="1"/>
</dbReference>
<evidence type="ECO:0000313" key="2">
    <source>
        <dbReference type="WBParaSite" id="maker-uti_cns_0007434-snap-gene-0.7-mRNA-1"/>
    </source>
</evidence>
<dbReference type="InterPro" id="IPR025271">
    <property type="entry name" value="CCDC28"/>
</dbReference>